<dbReference type="Pfam" id="PF11951">
    <property type="entry name" value="Fungal_trans_2"/>
    <property type="match status" value="1"/>
</dbReference>
<gene>
    <name evidence="5" type="ORF">L207DRAFT_518918</name>
</gene>
<dbReference type="GO" id="GO:0000981">
    <property type="term" value="F:DNA-binding transcription factor activity, RNA polymerase II-specific"/>
    <property type="evidence" value="ECO:0007669"/>
    <property type="project" value="InterPro"/>
</dbReference>
<evidence type="ECO:0000313" key="5">
    <source>
        <dbReference type="EMBL" id="PMD32050.1"/>
    </source>
</evidence>
<dbReference type="SMART" id="SM00066">
    <property type="entry name" value="GAL4"/>
    <property type="match status" value="1"/>
</dbReference>
<reference evidence="5 6" key="1">
    <citation type="submission" date="2016-04" db="EMBL/GenBank/DDBJ databases">
        <title>A degradative enzymes factory behind the ericoid mycorrhizal symbiosis.</title>
        <authorList>
            <consortium name="DOE Joint Genome Institute"/>
            <person name="Martino E."/>
            <person name="Morin E."/>
            <person name="Grelet G."/>
            <person name="Kuo A."/>
            <person name="Kohler A."/>
            <person name="Daghino S."/>
            <person name="Barry K."/>
            <person name="Choi C."/>
            <person name="Cichocki N."/>
            <person name="Clum A."/>
            <person name="Copeland A."/>
            <person name="Hainaut M."/>
            <person name="Haridas S."/>
            <person name="Labutti K."/>
            <person name="Lindquist E."/>
            <person name="Lipzen A."/>
            <person name="Khouja H.-R."/>
            <person name="Murat C."/>
            <person name="Ohm R."/>
            <person name="Olson A."/>
            <person name="Spatafora J."/>
            <person name="Veneault-Fourrey C."/>
            <person name="Henrissat B."/>
            <person name="Grigoriev I."/>
            <person name="Martin F."/>
            <person name="Perotto S."/>
        </authorList>
    </citation>
    <scope>NUCLEOTIDE SEQUENCE [LARGE SCALE GENOMIC DNA]</scope>
    <source>
        <strain evidence="5 6">F</strain>
    </source>
</reference>
<dbReference type="InterPro" id="IPR021858">
    <property type="entry name" value="Fun_TF"/>
</dbReference>
<proteinExistence type="predicted"/>
<evidence type="ECO:0000256" key="3">
    <source>
        <dbReference type="SAM" id="MobiDB-lite"/>
    </source>
</evidence>
<dbReference type="GO" id="GO:0045944">
    <property type="term" value="P:positive regulation of transcription by RNA polymerase II"/>
    <property type="evidence" value="ECO:0007669"/>
    <property type="project" value="TreeGrafter"/>
</dbReference>
<dbReference type="PROSITE" id="PS00463">
    <property type="entry name" value="ZN2_CY6_FUNGAL_1"/>
    <property type="match status" value="1"/>
</dbReference>
<keyword evidence="2" id="KW-0539">Nucleus</keyword>
<dbReference type="SUPFAM" id="SSF57701">
    <property type="entry name" value="Zn2/Cys6 DNA-binding domain"/>
    <property type="match status" value="1"/>
</dbReference>
<dbReference type="Proteomes" id="UP000235786">
    <property type="component" value="Unassembled WGS sequence"/>
</dbReference>
<dbReference type="AlphaFoldDB" id="A0A2J6R0L0"/>
<evidence type="ECO:0000256" key="1">
    <source>
        <dbReference type="ARBA" id="ARBA00004123"/>
    </source>
</evidence>
<dbReference type="Gene3D" id="4.10.240.10">
    <property type="entry name" value="Zn(2)-C6 fungal-type DNA-binding domain"/>
    <property type="match status" value="1"/>
</dbReference>
<dbReference type="PROSITE" id="PS50048">
    <property type="entry name" value="ZN2_CY6_FUNGAL_2"/>
    <property type="match status" value="1"/>
</dbReference>
<sequence length="620" mass="69961">MSSSAYSPPVATPPRARAPRSKAGCLTCRRRKVRCNEQKPRCSHCERLNLQCSWRTSTNIQQQTRLSSESTVSHQEVETNLTTHDPTSVNDHTNSILPNLRQNIVDGSFNDTFDYASFMWESELQGGSVQPTRWRDLGFNDMEFFGQGEGDGLMGSTFSPSNSLSMNFQQAQPILDPPAFTASEEAAAERGPASDDPSEERMLKDYFVRSVVPPIIAQVETQLRWSSMRQVLISMSASSDMVHYAILAFTELLLGRKSNNQPPKYQRYYDNTKIELSRHKNEILYAKERSSSTALEHMLATLFFLSYIDLLEGRIVDAHSNLKEAYEAFQEADKSQLRLVSKHLISWLRLLDARAVSAGGEGLFLSDLDDSLTNSSPASTHITDSATETSSASVEDVLFDALYQPGFLFFQRIQSFMGRISKIDPWHRSRGTVEDETEVMNIAAKISKDLELLWDMRPPLMDYALNGKLTSAHLSASLVFTITRTFRTYFANFNASKIHLHRVAYKQLPLSASTQQAVANIRRTARLMVDAGLEVSQDQMEQRMLPVNMLWPLLMWGCEEEDGEMRDWITVQIRGMEGGATNARITAQVLGEVQRRQDVGKARVDVRTVMHDIFNSCFAI</sequence>
<comment type="subcellular location">
    <subcellularLocation>
        <location evidence="1">Nucleus</location>
    </subcellularLocation>
</comment>
<dbReference type="PANTHER" id="PTHR37534">
    <property type="entry name" value="TRANSCRIPTIONAL ACTIVATOR PROTEIN UGA3"/>
    <property type="match status" value="1"/>
</dbReference>
<dbReference type="STRING" id="1149755.A0A2J6R0L0"/>
<accession>A0A2J6R0L0</accession>
<evidence type="ECO:0000313" key="6">
    <source>
        <dbReference type="Proteomes" id="UP000235786"/>
    </source>
</evidence>
<dbReference type="EMBL" id="KZ613960">
    <property type="protein sequence ID" value="PMD32050.1"/>
    <property type="molecule type" value="Genomic_DNA"/>
</dbReference>
<keyword evidence="6" id="KW-1185">Reference proteome</keyword>
<feature type="domain" description="Zn(2)-C6 fungal-type" evidence="4">
    <location>
        <begin position="24"/>
        <end position="54"/>
    </location>
</feature>
<dbReference type="InterPro" id="IPR036864">
    <property type="entry name" value="Zn2-C6_fun-type_DNA-bd_sf"/>
</dbReference>
<evidence type="ECO:0000259" key="4">
    <source>
        <dbReference type="PROSITE" id="PS50048"/>
    </source>
</evidence>
<dbReference type="Pfam" id="PF00172">
    <property type="entry name" value="Zn_clus"/>
    <property type="match status" value="1"/>
</dbReference>
<dbReference type="InterPro" id="IPR001138">
    <property type="entry name" value="Zn2Cys6_DnaBD"/>
</dbReference>
<dbReference type="CDD" id="cd00067">
    <property type="entry name" value="GAL4"/>
    <property type="match status" value="1"/>
</dbReference>
<dbReference type="OrthoDB" id="648861at2759"/>
<dbReference type="PANTHER" id="PTHR37534:SF49">
    <property type="entry name" value="LYSINE BIOSYNTHESIS REGULATORY PROTEIN LYS14"/>
    <property type="match status" value="1"/>
</dbReference>
<name>A0A2J6R0L0_HYAVF</name>
<dbReference type="GO" id="GO:0008270">
    <property type="term" value="F:zinc ion binding"/>
    <property type="evidence" value="ECO:0007669"/>
    <property type="project" value="InterPro"/>
</dbReference>
<dbReference type="GO" id="GO:0000976">
    <property type="term" value="F:transcription cis-regulatory region binding"/>
    <property type="evidence" value="ECO:0007669"/>
    <property type="project" value="TreeGrafter"/>
</dbReference>
<feature type="region of interest" description="Disordered" evidence="3">
    <location>
        <begin position="1"/>
        <end position="21"/>
    </location>
</feature>
<protein>
    <recommendedName>
        <fullName evidence="4">Zn(2)-C6 fungal-type domain-containing protein</fullName>
    </recommendedName>
</protein>
<dbReference type="GO" id="GO:0005634">
    <property type="term" value="C:nucleus"/>
    <property type="evidence" value="ECO:0007669"/>
    <property type="project" value="UniProtKB-SubCell"/>
</dbReference>
<organism evidence="5 6">
    <name type="scientific">Hyaloscypha variabilis (strain UAMH 11265 / GT02V1 / F)</name>
    <name type="common">Meliniomyces variabilis</name>
    <dbReference type="NCBI Taxonomy" id="1149755"/>
    <lineage>
        <taxon>Eukaryota</taxon>
        <taxon>Fungi</taxon>
        <taxon>Dikarya</taxon>
        <taxon>Ascomycota</taxon>
        <taxon>Pezizomycotina</taxon>
        <taxon>Leotiomycetes</taxon>
        <taxon>Helotiales</taxon>
        <taxon>Hyaloscyphaceae</taxon>
        <taxon>Hyaloscypha</taxon>
        <taxon>Hyaloscypha variabilis</taxon>
    </lineage>
</organism>
<evidence type="ECO:0000256" key="2">
    <source>
        <dbReference type="ARBA" id="ARBA00023242"/>
    </source>
</evidence>
<feature type="non-terminal residue" evidence="5">
    <location>
        <position position="620"/>
    </location>
</feature>